<dbReference type="RefSeq" id="WP_039272402.1">
    <property type="nucleotide sequence ID" value="NZ_CP034084.1"/>
</dbReference>
<dbReference type="EMBL" id="KY882285">
    <property type="protein sequence ID" value="ASM79829.1"/>
    <property type="molecule type" value="Genomic_DNA"/>
</dbReference>
<dbReference type="InterPro" id="IPR035919">
    <property type="entry name" value="EAL_sf"/>
</dbReference>
<protein>
    <submittedName>
        <fullName evidence="2">EAL domain-containing protein</fullName>
    </submittedName>
</protein>
<dbReference type="InterPro" id="IPR050706">
    <property type="entry name" value="Cyclic-di-GMP_PDE-like"/>
</dbReference>
<feature type="domain" description="EAL" evidence="1">
    <location>
        <begin position="1"/>
        <end position="223"/>
    </location>
</feature>
<reference evidence="2" key="1">
    <citation type="journal article" date="2017" name="Front. Microbiol.">
        <title>A novel IncA/C1 group conjugative plasmid, encoding VIM-1 metallo-beta-lactamase, mediates the acquisition of carbapenem resistance in ST104 Klebsiella pneumoniae isolates from neonates in the intensive care unit of Monaldi Hospital in Naples.</title>
        <authorList>
            <person name="Esposito E.P."/>
            <person name="Gaiarsa S."/>
            <person name="Del Franco M."/>
            <person name="Crivaro V."/>
            <person name="Bernardo M."/>
            <person name="Cuccurullo S."/>
            <person name="Pennino F."/>
            <person name="Triassi M."/>
            <person name="Marone P."/>
            <person name="Sassera D."/>
            <person name="Zarrilli R."/>
        </authorList>
    </citation>
    <scope>NUCLEOTIDE SEQUENCE</scope>
    <source>
        <strain evidence="2">KP4898</strain>
        <plasmid evidence="2">pIncAC-KP4898</plasmid>
    </source>
</reference>
<name>A0A221KLD3_KLEPN</name>
<dbReference type="CDD" id="cd01948">
    <property type="entry name" value="EAL"/>
    <property type="match status" value="1"/>
</dbReference>
<dbReference type="Gene3D" id="3.20.20.450">
    <property type="entry name" value="EAL domain"/>
    <property type="match status" value="1"/>
</dbReference>
<sequence length="225" mass="25452">MIFSPALQQIKDVGTGSFVAAEVLARWCCEGQMLTPSELSSPPNWGLVDIEIARFIQDNLCHCSEEYQAIFVNVSEQTLKSDIIFHTWAQIIRAITKNYPLRLVIEITEGVQDKSLAFRWSSLTAMGVNLALDDYGDKNSSMARLLSYDWNYCKFDARKLSSFEDYSAILHCRRKGIHLIAEQVETPPLEENAKLLGLVWQQGFLHGKPTVIEKSLNRAKVLPLC</sequence>
<reference evidence="2" key="2">
    <citation type="submission" date="2017-04" db="EMBL/GenBank/DDBJ databases">
        <authorList>
            <person name="Afonso C.L."/>
            <person name="Miller P.J."/>
            <person name="Scott M.A."/>
            <person name="Spackman E."/>
            <person name="Goraichik I."/>
            <person name="Dimitrov K.M."/>
            <person name="Suarez D.L."/>
            <person name="Swayne D.E."/>
        </authorList>
    </citation>
    <scope>NUCLEOTIDE SEQUENCE</scope>
    <source>
        <strain evidence="2">KP4898</strain>
        <plasmid evidence="2">pIncAC-KP4898</plasmid>
    </source>
</reference>
<dbReference type="InterPro" id="IPR001633">
    <property type="entry name" value="EAL_dom"/>
</dbReference>
<proteinExistence type="predicted"/>
<dbReference type="SMART" id="SM00052">
    <property type="entry name" value="EAL"/>
    <property type="match status" value="1"/>
</dbReference>
<dbReference type="PROSITE" id="PS50883">
    <property type="entry name" value="EAL"/>
    <property type="match status" value="1"/>
</dbReference>
<dbReference type="PANTHER" id="PTHR33121">
    <property type="entry name" value="CYCLIC DI-GMP PHOSPHODIESTERASE PDEF"/>
    <property type="match status" value="1"/>
</dbReference>
<dbReference type="PANTHER" id="PTHR33121:SF70">
    <property type="entry name" value="SIGNALING PROTEIN YKOW"/>
    <property type="match status" value="1"/>
</dbReference>
<accession>A0A221KLD3</accession>
<dbReference type="AlphaFoldDB" id="A0A221KLD3"/>
<dbReference type="SUPFAM" id="SSF141868">
    <property type="entry name" value="EAL domain-like"/>
    <property type="match status" value="1"/>
</dbReference>
<geneLocation type="plasmid" evidence="2">
    <name>pIncAC-KP4898</name>
</geneLocation>
<dbReference type="GO" id="GO:0071111">
    <property type="term" value="F:cyclic-guanylate-specific phosphodiesterase activity"/>
    <property type="evidence" value="ECO:0007669"/>
    <property type="project" value="InterPro"/>
</dbReference>
<evidence type="ECO:0000313" key="2">
    <source>
        <dbReference type="EMBL" id="ASM79829.1"/>
    </source>
</evidence>
<organism evidence="2">
    <name type="scientific">Klebsiella pneumoniae subsp. pneumoniae</name>
    <dbReference type="NCBI Taxonomy" id="72407"/>
    <lineage>
        <taxon>Bacteria</taxon>
        <taxon>Pseudomonadati</taxon>
        <taxon>Pseudomonadota</taxon>
        <taxon>Gammaproteobacteria</taxon>
        <taxon>Enterobacterales</taxon>
        <taxon>Enterobacteriaceae</taxon>
        <taxon>Klebsiella/Raoultella group</taxon>
        <taxon>Klebsiella</taxon>
        <taxon>Klebsiella pneumoniae complex</taxon>
    </lineage>
</organism>
<evidence type="ECO:0000259" key="1">
    <source>
        <dbReference type="PROSITE" id="PS50883"/>
    </source>
</evidence>
<keyword evidence="2" id="KW-0614">Plasmid</keyword>
<dbReference type="Pfam" id="PF00563">
    <property type="entry name" value="EAL"/>
    <property type="match status" value="1"/>
</dbReference>